<keyword evidence="2" id="KW-1133">Transmembrane helix</keyword>
<keyword evidence="2" id="KW-0472">Membrane</keyword>
<sequence>MSDDRSGSMLDDLDEADLHDEATVVVSRLDEQTVVVDRTVARSDADAEAAAADATVVVPRTSAPDEATVVVDRGDSSKSRLTHQGAPVMHSPTRRDRRRPSPAPVSDEVLRTAEPGAGPGVLDRYEARAPEASPLQRPPRVADGPPPSRDATAVLPSVARRSRRTAVASIGVFAGACLLSVVGLVALAVTVLGELFG</sequence>
<evidence type="ECO:0000313" key="4">
    <source>
        <dbReference type="Proteomes" id="UP001589667"/>
    </source>
</evidence>
<dbReference type="Proteomes" id="UP001589667">
    <property type="component" value="Unassembled WGS sequence"/>
</dbReference>
<comment type="caution">
    <text evidence="3">The sequence shown here is derived from an EMBL/GenBank/DDBJ whole genome shotgun (WGS) entry which is preliminary data.</text>
</comment>
<evidence type="ECO:0000256" key="2">
    <source>
        <dbReference type="SAM" id="Phobius"/>
    </source>
</evidence>
<feature type="region of interest" description="Disordered" evidence="1">
    <location>
        <begin position="60"/>
        <end position="151"/>
    </location>
</feature>
<keyword evidence="2" id="KW-0812">Transmembrane</keyword>
<accession>A0ABV5STV6</accession>
<dbReference type="EMBL" id="JBHMBL010000003">
    <property type="protein sequence ID" value="MFB9643735.1"/>
    <property type="molecule type" value="Genomic_DNA"/>
</dbReference>
<organism evidence="3 4">
    <name type="scientific">Agromyces lapidis</name>
    <dbReference type="NCBI Taxonomy" id="279574"/>
    <lineage>
        <taxon>Bacteria</taxon>
        <taxon>Bacillati</taxon>
        <taxon>Actinomycetota</taxon>
        <taxon>Actinomycetes</taxon>
        <taxon>Micrococcales</taxon>
        <taxon>Microbacteriaceae</taxon>
        <taxon>Agromyces</taxon>
    </lineage>
</organism>
<evidence type="ECO:0000256" key="1">
    <source>
        <dbReference type="SAM" id="MobiDB-lite"/>
    </source>
</evidence>
<keyword evidence="4" id="KW-1185">Reference proteome</keyword>
<dbReference type="RefSeq" id="WP_157425492.1">
    <property type="nucleotide sequence ID" value="NZ_BAAANI010000003.1"/>
</dbReference>
<evidence type="ECO:0000313" key="3">
    <source>
        <dbReference type="EMBL" id="MFB9643735.1"/>
    </source>
</evidence>
<proteinExistence type="predicted"/>
<name>A0ABV5STV6_9MICO</name>
<gene>
    <name evidence="3" type="ORF">ACFFQV_15685</name>
</gene>
<feature type="transmembrane region" description="Helical" evidence="2">
    <location>
        <begin position="170"/>
        <end position="192"/>
    </location>
</feature>
<protein>
    <submittedName>
        <fullName evidence="3">Uncharacterized protein</fullName>
    </submittedName>
</protein>
<reference evidence="3 4" key="1">
    <citation type="submission" date="2024-09" db="EMBL/GenBank/DDBJ databases">
        <authorList>
            <person name="Sun Q."/>
            <person name="Mori K."/>
        </authorList>
    </citation>
    <scope>NUCLEOTIDE SEQUENCE [LARGE SCALE GENOMIC DNA]</scope>
    <source>
        <strain evidence="3 4">JCM 14321</strain>
    </source>
</reference>